<reference evidence="2" key="1">
    <citation type="journal article" date="2014" name="Proc. Natl. Acad. Sci. U.S.A.">
        <title>Extensive sampling of basidiomycete genomes demonstrates inadequacy of the white-rot/brown-rot paradigm for wood decay fungi.</title>
        <authorList>
            <person name="Riley R."/>
            <person name="Salamov A.A."/>
            <person name="Brown D.W."/>
            <person name="Nagy L.G."/>
            <person name="Floudas D."/>
            <person name="Held B.W."/>
            <person name="Levasseur A."/>
            <person name="Lombard V."/>
            <person name="Morin E."/>
            <person name="Otillar R."/>
            <person name="Lindquist E.A."/>
            <person name="Sun H."/>
            <person name="LaButti K.M."/>
            <person name="Schmutz J."/>
            <person name="Jabbour D."/>
            <person name="Luo H."/>
            <person name="Baker S.E."/>
            <person name="Pisabarro A.G."/>
            <person name="Walton J.D."/>
            <person name="Blanchette R.A."/>
            <person name="Henrissat B."/>
            <person name="Martin F."/>
            <person name="Cullen D."/>
            <person name="Hibbett D.S."/>
            <person name="Grigoriev I.V."/>
        </authorList>
    </citation>
    <scope>NUCLEOTIDE SEQUENCE [LARGE SCALE GENOMIC DNA]</scope>
    <source>
        <strain evidence="2">FD-172 SS1</strain>
    </source>
</reference>
<organism evidence="1 2">
    <name type="scientific">Botryobasidium botryosum (strain FD-172 SS1)</name>
    <dbReference type="NCBI Taxonomy" id="930990"/>
    <lineage>
        <taxon>Eukaryota</taxon>
        <taxon>Fungi</taxon>
        <taxon>Dikarya</taxon>
        <taxon>Basidiomycota</taxon>
        <taxon>Agaricomycotina</taxon>
        <taxon>Agaricomycetes</taxon>
        <taxon>Cantharellales</taxon>
        <taxon>Botryobasidiaceae</taxon>
        <taxon>Botryobasidium</taxon>
    </lineage>
</organism>
<keyword evidence="2" id="KW-1185">Reference proteome</keyword>
<evidence type="ECO:0000313" key="1">
    <source>
        <dbReference type="EMBL" id="KDQ15179.1"/>
    </source>
</evidence>
<accession>A0A067MHZ8</accession>
<dbReference type="EMBL" id="KL198033">
    <property type="protein sequence ID" value="KDQ15179.1"/>
    <property type="molecule type" value="Genomic_DNA"/>
</dbReference>
<dbReference type="AlphaFoldDB" id="A0A067MHZ8"/>
<dbReference type="Proteomes" id="UP000027195">
    <property type="component" value="Unassembled WGS sequence"/>
</dbReference>
<protein>
    <submittedName>
        <fullName evidence="1">Uncharacterized protein</fullName>
    </submittedName>
</protein>
<dbReference type="HOGENOM" id="CLU_2903897_0_0_1"/>
<gene>
    <name evidence="1" type="ORF">BOTBODRAFT_295432</name>
</gene>
<dbReference type="InParanoid" id="A0A067MHZ8"/>
<proteinExistence type="predicted"/>
<evidence type="ECO:0000313" key="2">
    <source>
        <dbReference type="Proteomes" id="UP000027195"/>
    </source>
</evidence>
<name>A0A067MHZ8_BOTB1</name>
<sequence>MLSCPTDSSKWLFCMLNWCPTPCSLPWFYNEQEVKGVSAFVGCLIHVPPLQTTLALVINSMK</sequence>